<comment type="caution">
    <text evidence="2">The sequence shown here is derived from an EMBL/GenBank/DDBJ whole genome shotgun (WGS) entry which is preliminary data.</text>
</comment>
<proteinExistence type="predicted"/>
<sequence length="82" mass="8950">MASCLPPCRSENSGIPGDQRIKDCSDNSGSGYGLRILPETTSLLYLRFQSATFASPSYRFPVSGERSMTKRKGKGDVSEEAR</sequence>
<accession>A0A8J5S927</accession>
<keyword evidence="3" id="KW-1185">Reference proteome</keyword>
<evidence type="ECO:0000313" key="3">
    <source>
        <dbReference type="Proteomes" id="UP000729402"/>
    </source>
</evidence>
<feature type="region of interest" description="Disordered" evidence="1">
    <location>
        <begin position="1"/>
        <end position="24"/>
    </location>
</feature>
<reference evidence="2" key="2">
    <citation type="submission" date="2021-02" db="EMBL/GenBank/DDBJ databases">
        <authorList>
            <person name="Kimball J.A."/>
            <person name="Haas M.W."/>
            <person name="Macchietto M."/>
            <person name="Kono T."/>
            <person name="Duquette J."/>
            <person name="Shao M."/>
        </authorList>
    </citation>
    <scope>NUCLEOTIDE SEQUENCE</scope>
    <source>
        <tissue evidence="2">Fresh leaf tissue</tissue>
    </source>
</reference>
<evidence type="ECO:0000313" key="2">
    <source>
        <dbReference type="EMBL" id="KAG8071351.1"/>
    </source>
</evidence>
<dbReference type="Proteomes" id="UP000729402">
    <property type="component" value="Unassembled WGS sequence"/>
</dbReference>
<evidence type="ECO:0000256" key="1">
    <source>
        <dbReference type="SAM" id="MobiDB-lite"/>
    </source>
</evidence>
<reference evidence="2" key="1">
    <citation type="journal article" date="2021" name="bioRxiv">
        <title>Whole Genome Assembly and Annotation of Northern Wild Rice, Zizania palustris L., Supports a Whole Genome Duplication in the Zizania Genus.</title>
        <authorList>
            <person name="Haas M."/>
            <person name="Kono T."/>
            <person name="Macchietto M."/>
            <person name="Millas R."/>
            <person name="McGilp L."/>
            <person name="Shao M."/>
            <person name="Duquette J."/>
            <person name="Hirsch C.N."/>
            <person name="Kimball J."/>
        </authorList>
    </citation>
    <scope>NUCLEOTIDE SEQUENCE</scope>
    <source>
        <tissue evidence="2">Fresh leaf tissue</tissue>
    </source>
</reference>
<gene>
    <name evidence="2" type="ORF">GUJ93_ZPchr0006g42037</name>
</gene>
<organism evidence="2 3">
    <name type="scientific">Zizania palustris</name>
    <name type="common">Northern wild rice</name>
    <dbReference type="NCBI Taxonomy" id="103762"/>
    <lineage>
        <taxon>Eukaryota</taxon>
        <taxon>Viridiplantae</taxon>
        <taxon>Streptophyta</taxon>
        <taxon>Embryophyta</taxon>
        <taxon>Tracheophyta</taxon>
        <taxon>Spermatophyta</taxon>
        <taxon>Magnoliopsida</taxon>
        <taxon>Liliopsida</taxon>
        <taxon>Poales</taxon>
        <taxon>Poaceae</taxon>
        <taxon>BOP clade</taxon>
        <taxon>Oryzoideae</taxon>
        <taxon>Oryzeae</taxon>
        <taxon>Zizaniinae</taxon>
        <taxon>Zizania</taxon>
    </lineage>
</organism>
<name>A0A8J5S927_ZIZPA</name>
<feature type="region of interest" description="Disordered" evidence="1">
    <location>
        <begin position="58"/>
        <end position="82"/>
    </location>
</feature>
<protein>
    <submittedName>
        <fullName evidence="2">Uncharacterized protein</fullName>
    </submittedName>
</protein>
<dbReference type="AlphaFoldDB" id="A0A8J5S927"/>
<dbReference type="EMBL" id="JAAALK010000283">
    <property type="protein sequence ID" value="KAG8071351.1"/>
    <property type="molecule type" value="Genomic_DNA"/>
</dbReference>